<sequence>MEQRHDLHRFVEAQDPVIATVLAELVAGRKRSHWMWFVFPQLQGLGRSPTAQFYAIGSAEEARAYLDHPVLGPRLKRCTETVLGVEGRSANTIFGSPDDMKFHSSMTLFAKVAPAEEGLFHRALDRYFEGRMDAGTLALLDREES</sequence>
<dbReference type="EMBL" id="JACIEM010000005">
    <property type="protein sequence ID" value="MBB4004523.1"/>
    <property type="molecule type" value="Genomic_DNA"/>
</dbReference>
<reference evidence="1 2" key="1">
    <citation type="submission" date="2020-08" db="EMBL/GenBank/DDBJ databases">
        <title>Genomic Encyclopedia of Type Strains, Phase IV (KMG-IV): sequencing the most valuable type-strain genomes for metagenomic binning, comparative biology and taxonomic classification.</title>
        <authorList>
            <person name="Goeker M."/>
        </authorList>
    </citation>
    <scope>NUCLEOTIDE SEQUENCE [LARGE SCALE GENOMIC DNA]</scope>
    <source>
        <strain evidence="1 2">DSM 103570</strain>
    </source>
</reference>
<proteinExistence type="predicted"/>
<dbReference type="RefSeq" id="WP_183210140.1">
    <property type="nucleotide sequence ID" value="NZ_JAAAMM010000005.1"/>
</dbReference>
<dbReference type="InterPro" id="IPR036287">
    <property type="entry name" value="Rv1873-like_sf"/>
</dbReference>
<name>A0A7W6HG42_9HYPH</name>
<accession>A0A7W6HG42</accession>
<dbReference type="Pfam" id="PF08837">
    <property type="entry name" value="DUF1810"/>
    <property type="match status" value="1"/>
</dbReference>
<keyword evidence="2" id="KW-1185">Reference proteome</keyword>
<dbReference type="AlphaFoldDB" id="A0A7W6HG42"/>
<comment type="caution">
    <text evidence="1">The sequence shown here is derived from an EMBL/GenBank/DDBJ whole genome shotgun (WGS) entry which is preliminary data.</text>
</comment>
<protein>
    <submittedName>
        <fullName evidence="1">Uncharacterized protein (DUF1810 family)</fullName>
    </submittedName>
</protein>
<gene>
    <name evidence="1" type="ORF">GGR03_003618</name>
</gene>
<organism evidence="1 2">
    <name type="scientific">Aurantimonas endophytica</name>
    <dbReference type="NCBI Taxonomy" id="1522175"/>
    <lineage>
        <taxon>Bacteria</taxon>
        <taxon>Pseudomonadati</taxon>
        <taxon>Pseudomonadota</taxon>
        <taxon>Alphaproteobacteria</taxon>
        <taxon>Hyphomicrobiales</taxon>
        <taxon>Aurantimonadaceae</taxon>
        <taxon>Aurantimonas</taxon>
    </lineage>
</organism>
<dbReference type="SUPFAM" id="SSF140736">
    <property type="entry name" value="Rv1873-like"/>
    <property type="match status" value="1"/>
</dbReference>
<evidence type="ECO:0000313" key="1">
    <source>
        <dbReference type="EMBL" id="MBB4004523.1"/>
    </source>
</evidence>
<dbReference type="PIRSF" id="PIRSF008546">
    <property type="entry name" value="UCP008546"/>
    <property type="match status" value="1"/>
</dbReference>
<dbReference type="Proteomes" id="UP000588647">
    <property type="component" value="Unassembled WGS sequence"/>
</dbReference>
<dbReference type="Gene3D" id="1.25.40.380">
    <property type="entry name" value="Protein of unknown function DUF1810"/>
    <property type="match status" value="1"/>
</dbReference>
<evidence type="ECO:0000313" key="2">
    <source>
        <dbReference type="Proteomes" id="UP000588647"/>
    </source>
</evidence>
<dbReference type="InterPro" id="IPR014937">
    <property type="entry name" value="DUF1810"/>
</dbReference>